<dbReference type="Gene3D" id="3.40.50.1820">
    <property type="entry name" value="alpha/beta hydrolase"/>
    <property type="match status" value="1"/>
</dbReference>
<dbReference type="PANTHER" id="PTHR21661:SF35">
    <property type="entry name" value="EPOXIDE HYDROLASE"/>
    <property type="match status" value="1"/>
</dbReference>
<evidence type="ECO:0000313" key="6">
    <source>
        <dbReference type="EMBL" id="CAA9540151.1"/>
    </source>
</evidence>
<dbReference type="GO" id="GO:0033961">
    <property type="term" value="F:cis-stilbene-oxide hydrolase activity"/>
    <property type="evidence" value="ECO:0007669"/>
    <property type="project" value="UniProtKB-EC"/>
</dbReference>
<dbReference type="EC" id="3.3.2.9" evidence="6"/>
<feature type="active site" description="Proton donor" evidence="4">
    <location>
        <position position="298"/>
    </location>
</feature>
<dbReference type="PIRSF" id="PIRSF001112">
    <property type="entry name" value="Epoxide_hydrolase"/>
    <property type="match status" value="1"/>
</dbReference>
<dbReference type="SUPFAM" id="SSF53474">
    <property type="entry name" value="alpha/beta-Hydrolases"/>
    <property type="match status" value="1"/>
</dbReference>
<dbReference type="AlphaFoldDB" id="A0A6J4U430"/>
<proteinExistence type="inferred from homology"/>
<dbReference type="InterPro" id="IPR016292">
    <property type="entry name" value="Epoxide_hydrolase"/>
</dbReference>
<sequence length="376" mass="41939">MQPEQFTIAIPDERLAAIRTKVEAFEWDAFPDAGGWRSGVGLADLRRLVRHWLDRYDWRVHEQRLNRLPQFTATVLGERLHFVHARGDGSRPPLLLLHGWPGSFLEFEHFVAPLTADGHDVVVPSLPGYAFSGRPEAPIGPRRVAELFHRLMVDLFGGARFLVQGGDWGASIGGWLGHDHPDSCLGLHLNMIGVQTEDAEPETPAERSWAERRAELAEVEAGYSHEQGTRPQTLGVGMADSPVGVAAWILEKFGAWADVPRIEDGRPDLWQAFDEDLLLTNIMLYVAPSSFVTSTWIYRGRRLEGSVAFPAGTRIRVPTGVAAFPDPVFPPPPRSQAEKSYDIIHWTALERGGHFAALEQPDRLLGDMRAFFAVLR</sequence>
<organism evidence="6">
    <name type="scientific">uncultured Thermomicrobiales bacterium</name>
    <dbReference type="NCBI Taxonomy" id="1645740"/>
    <lineage>
        <taxon>Bacteria</taxon>
        <taxon>Pseudomonadati</taxon>
        <taxon>Thermomicrobiota</taxon>
        <taxon>Thermomicrobia</taxon>
        <taxon>Thermomicrobiales</taxon>
        <taxon>environmental samples</taxon>
    </lineage>
</organism>
<reference evidence="6" key="1">
    <citation type="submission" date="2020-02" db="EMBL/GenBank/DDBJ databases">
        <authorList>
            <person name="Meier V. D."/>
        </authorList>
    </citation>
    <scope>NUCLEOTIDE SEQUENCE</scope>
    <source>
        <strain evidence="6">AVDCRST_MAG73</strain>
    </source>
</reference>
<feature type="domain" description="Epoxide hydrolase N-terminal" evidence="5">
    <location>
        <begin position="4"/>
        <end position="107"/>
    </location>
</feature>
<dbReference type="InterPro" id="IPR010497">
    <property type="entry name" value="Epoxide_hydro_N"/>
</dbReference>
<feature type="active site" description="Proton acceptor" evidence="4">
    <location>
        <position position="354"/>
    </location>
</feature>
<dbReference type="PRINTS" id="PR00412">
    <property type="entry name" value="EPOXHYDRLASE"/>
</dbReference>
<feature type="active site" description="Nucleophile" evidence="4">
    <location>
        <position position="167"/>
    </location>
</feature>
<dbReference type="GO" id="GO:0097176">
    <property type="term" value="P:epoxide metabolic process"/>
    <property type="evidence" value="ECO:0007669"/>
    <property type="project" value="TreeGrafter"/>
</dbReference>
<dbReference type="PANTHER" id="PTHR21661">
    <property type="entry name" value="EPOXIDE HYDROLASE 1-RELATED"/>
    <property type="match status" value="1"/>
</dbReference>
<evidence type="ECO:0000256" key="3">
    <source>
        <dbReference type="ARBA" id="ARBA00022801"/>
    </source>
</evidence>
<dbReference type="Pfam" id="PF06441">
    <property type="entry name" value="EHN"/>
    <property type="match status" value="1"/>
</dbReference>
<dbReference type="EMBL" id="CADCWE010000114">
    <property type="protein sequence ID" value="CAA9540151.1"/>
    <property type="molecule type" value="Genomic_DNA"/>
</dbReference>
<name>A0A6J4U430_9BACT</name>
<dbReference type="InterPro" id="IPR000639">
    <property type="entry name" value="Epox_hydrolase-like"/>
</dbReference>
<evidence type="ECO:0000259" key="5">
    <source>
        <dbReference type="Pfam" id="PF06441"/>
    </source>
</evidence>
<keyword evidence="3 6" id="KW-0378">Hydrolase</keyword>
<dbReference type="InterPro" id="IPR029058">
    <property type="entry name" value="AB_hydrolase_fold"/>
</dbReference>
<gene>
    <name evidence="6" type="ORF">AVDCRST_MAG73-1849</name>
</gene>
<evidence type="ECO:0000256" key="2">
    <source>
        <dbReference type="ARBA" id="ARBA00022797"/>
    </source>
</evidence>
<keyword evidence="2" id="KW-0058">Aromatic hydrocarbons catabolism</keyword>
<evidence type="ECO:0000256" key="1">
    <source>
        <dbReference type="ARBA" id="ARBA00010088"/>
    </source>
</evidence>
<evidence type="ECO:0000256" key="4">
    <source>
        <dbReference type="PIRSR" id="PIRSR001112-1"/>
    </source>
</evidence>
<protein>
    <submittedName>
        <fullName evidence="6">Epoxide hydrolase</fullName>
        <ecNumber evidence="6">3.3.2.9</ecNumber>
    </submittedName>
</protein>
<comment type="similarity">
    <text evidence="1">Belongs to the peptidase S33 family.</text>
</comment>
<accession>A0A6J4U430</accession>